<dbReference type="Proteomes" id="UP000271925">
    <property type="component" value="Unassembled WGS sequence"/>
</dbReference>
<evidence type="ECO:0000256" key="1">
    <source>
        <dbReference type="ARBA" id="ARBA00023015"/>
    </source>
</evidence>
<dbReference type="SUPFAM" id="SSF51306">
    <property type="entry name" value="LexA/Signal peptidase"/>
    <property type="match status" value="1"/>
</dbReference>
<dbReference type="PANTHER" id="PTHR40661">
    <property type="match status" value="1"/>
</dbReference>
<proteinExistence type="predicted"/>
<evidence type="ECO:0000313" key="5">
    <source>
        <dbReference type="EMBL" id="RRB06300.1"/>
    </source>
</evidence>
<dbReference type="CDD" id="cd00093">
    <property type="entry name" value="HTH_XRE"/>
    <property type="match status" value="1"/>
</dbReference>
<dbReference type="Gene3D" id="2.10.109.10">
    <property type="entry name" value="Umud Fragment, subunit A"/>
    <property type="match status" value="1"/>
</dbReference>
<dbReference type="SMART" id="SM00530">
    <property type="entry name" value="HTH_XRE"/>
    <property type="match status" value="1"/>
</dbReference>
<dbReference type="InterPro" id="IPR015927">
    <property type="entry name" value="Peptidase_S24_S26A/B/C"/>
</dbReference>
<accession>A0A3P1BYX4</accession>
<comment type="caution">
    <text evidence="5">The sequence shown here is derived from an EMBL/GenBank/DDBJ whole genome shotgun (WGS) entry which is preliminary data.</text>
</comment>
<keyword evidence="6" id="KW-1185">Reference proteome</keyword>
<dbReference type="InterPro" id="IPR039418">
    <property type="entry name" value="LexA-like"/>
</dbReference>
<dbReference type="PANTHER" id="PTHR40661:SF1">
    <property type="entry name" value="HTH CRO_C1-TYPE DOMAIN-CONTAINING PROTEIN"/>
    <property type="match status" value="1"/>
</dbReference>
<dbReference type="PROSITE" id="PS50943">
    <property type="entry name" value="HTH_CROC1"/>
    <property type="match status" value="1"/>
</dbReference>
<dbReference type="Pfam" id="PF01381">
    <property type="entry name" value="HTH_3"/>
    <property type="match status" value="1"/>
</dbReference>
<dbReference type="InterPro" id="IPR036286">
    <property type="entry name" value="LexA/Signal_pep-like_sf"/>
</dbReference>
<reference evidence="5 6" key="1">
    <citation type="submission" date="2018-11" db="EMBL/GenBank/DDBJ databases">
        <authorList>
            <person name="Zhou Z."/>
            <person name="Wang G."/>
        </authorList>
    </citation>
    <scope>NUCLEOTIDE SEQUENCE [LARGE SCALE GENOMIC DNA]</scope>
    <source>
        <strain evidence="5 6">KCTC52004</strain>
    </source>
</reference>
<evidence type="ECO:0000259" key="4">
    <source>
        <dbReference type="PROSITE" id="PS50943"/>
    </source>
</evidence>
<dbReference type="Pfam" id="PF00717">
    <property type="entry name" value="Peptidase_S24"/>
    <property type="match status" value="1"/>
</dbReference>
<dbReference type="GO" id="GO:0003677">
    <property type="term" value="F:DNA binding"/>
    <property type="evidence" value="ECO:0007669"/>
    <property type="project" value="UniProtKB-KW"/>
</dbReference>
<dbReference type="Gene3D" id="1.10.260.40">
    <property type="entry name" value="lambda repressor-like DNA-binding domains"/>
    <property type="match status" value="1"/>
</dbReference>
<dbReference type="EMBL" id="RQJO01000007">
    <property type="protein sequence ID" value="RRB06300.1"/>
    <property type="molecule type" value="Genomic_DNA"/>
</dbReference>
<organism evidence="5 6">
    <name type="scientific">Larkinella rosea</name>
    <dbReference type="NCBI Taxonomy" id="2025312"/>
    <lineage>
        <taxon>Bacteria</taxon>
        <taxon>Pseudomonadati</taxon>
        <taxon>Bacteroidota</taxon>
        <taxon>Cytophagia</taxon>
        <taxon>Cytophagales</taxon>
        <taxon>Spirosomataceae</taxon>
        <taxon>Larkinella</taxon>
    </lineage>
</organism>
<gene>
    <name evidence="5" type="ORF">EHT25_00395</name>
</gene>
<protein>
    <submittedName>
        <fullName evidence="5">LexA family transcriptional regulator</fullName>
    </submittedName>
</protein>
<dbReference type="InterPro" id="IPR010982">
    <property type="entry name" value="Lambda_DNA-bd_dom_sf"/>
</dbReference>
<sequence length="243" mass="27486">MIDFQLEPREAVKKIVIARDITNRDLARMVGMSEQSLSKMLNGTISLTDRSLAKISQVLNIPFEVLRYGENVENFLLEVPTGVKENATEEKNKKKNPASKNNSLTLYDVSQEGIPFYNVDVFAGDVESFTDGPELPDSYLILPGVKDCQFSCRVSGDSMYNKIKPGAIIACREIYDKSIIAFGEVHLVITTEQKLVKYVRKHPTDKTLVILRSHNPEHDDIEVPIDKIVRLYLVKVIVNQEQM</sequence>
<dbReference type="CDD" id="cd06529">
    <property type="entry name" value="S24_LexA-like"/>
    <property type="match status" value="1"/>
</dbReference>
<evidence type="ECO:0000313" key="6">
    <source>
        <dbReference type="Proteomes" id="UP000271925"/>
    </source>
</evidence>
<name>A0A3P1BYX4_9BACT</name>
<dbReference type="InterPro" id="IPR001387">
    <property type="entry name" value="Cro/C1-type_HTH"/>
</dbReference>
<evidence type="ECO:0000256" key="2">
    <source>
        <dbReference type="ARBA" id="ARBA00023125"/>
    </source>
</evidence>
<keyword evidence="2" id="KW-0238">DNA-binding</keyword>
<dbReference type="OrthoDB" id="963746at2"/>
<feature type="domain" description="HTH cro/C1-type" evidence="4">
    <location>
        <begin position="12"/>
        <end position="66"/>
    </location>
</feature>
<dbReference type="AlphaFoldDB" id="A0A3P1BYX4"/>
<dbReference type="SUPFAM" id="SSF47413">
    <property type="entry name" value="lambda repressor-like DNA-binding domains"/>
    <property type="match status" value="1"/>
</dbReference>
<evidence type="ECO:0000256" key="3">
    <source>
        <dbReference type="ARBA" id="ARBA00023163"/>
    </source>
</evidence>
<keyword evidence="1" id="KW-0805">Transcription regulation</keyword>
<dbReference type="RefSeq" id="WP_124868967.1">
    <property type="nucleotide sequence ID" value="NZ_RQJO01000007.1"/>
</dbReference>
<keyword evidence="3" id="KW-0804">Transcription</keyword>